<comment type="caution">
    <text evidence="1">The sequence shown here is derived from an EMBL/GenBank/DDBJ whole genome shotgun (WGS) entry which is preliminary data.</text>
</comment>
<dbReference type="AlphaFoldDB" id="A0AAD7VJN3"/>
<sequence length="77" mass="8637">MKQVDVSCCNIYSFNNLVPLWEKEDWENPRKNLCSGGASSEANSRSFRNLISSQLCFNGVLSLDLSRLTCRDDLCGS</sequence>
<keyword evidence="2" id="KW-1185">Reference proteome</keyword>
<organism evidence="1 2">
    <name type="scientific">Quillaja saponaria</name>
    <name type="common">Soap bark tree</name>
    <dbReference type="NCBI Taxonomy" id="32244"/>
    <lineage>
        <taxon>Eukaryota</taxon>
        <taxon>Viridiplantae</taxon>
        <taxon>Streptophyta</taxon>
        <taxon>Embryophyta</taxon>
        <taxon>Tracheophyta</taxon>
        <taxon>Spermatophyta</taxon>
        <taxon>Magnoliopsida</taxon>
        <taxon>eudicotyledons</taxon>
        <taxon>Gunneridae</taxon>
        <taxon>Pentapetalae</taxon>
        <taxon>rosids</taxon>
        <taxon>fabids</taxon>
        <taxon>Fabales</taxon>
        <taxon>Quillajaceae</taxon>
        <taxon>Quillaja</taxon>
    </lineage>
</organism>
<dbReference type="EMBL" id="JARAOO010000002">
    <property type="protein sequence ID" value="KAJ7978351.1"/>
    <property type="molecule type" value="Genomic_DNA"/>
</dbReference>
<name>A0AAD7VJN3_QUISA</name>
<gene>
    <name evidence="1" type="ORF">O6P43_001891</name>
</gene>
<dbReference type="KEGG" id="qsa:O6P43_001891"/>
<protein>
    <submittedName>
        <fullName evidence="1">Uncharacterized protein</fullName>
    </submittedName>
</protein>
<accession>A0AAD7VJN3</accession>
<dbReference type="Proteomes" id="UP001163823">
    <property type="component" value="Chromosome 2"/>
</dbReference>
<evidence type="ECO:0000313" key="1">
    <source>
        <dbReference type="EMBL" id="KAJ7978351.1"/>
    </source>
</evidence>
<reference evidence="1" key="1">
    <citation type="journal article" date="2023" name="Science">
        <title>Elucidation of the pathway for biosynthesis of saponin adjuvants from the soapbark tree.</title>
        <authorList>
            <person name="Reed J."/>
            <person name="Orme A."/>
            <person name="El-Demerdash A."/>
            <person name="Owen C."/>
            <person name="Martin L.B.B."/>
            <person name="Misra R.C."/>
            <person name="Kikuchi S."/>
            <person name="Rejzek M."/>
            <person name="Martin A.C."/>
            <person name="Harkess A."/>
            <person name="Leebens-Mack J."/>
            <person name="Louveau T."/>
            <person name="Stephenson M.J."/>
            <person name="Osbourn A."/>
        </authorList>
    </citation>
    <scope>NUCLEOTIDE SEQUENCE</scope>
    <source>
        <strain evidence="1">S10</strain>
    </source>
</reference>
<proteinExistence type="predicted"/>
<evidence type="ECO:0000313" key="2">
    <source>
        <dbReference type="Proteomes" id="UP001163823"/>
    </source>
</evidence>